<name>A3IHR0_9CHRO</name>
<comment type="caution">
    <text evidence="1">The sequence shown here is derived from an EMBL/GenBank/DDBJ whole genome shotgun (WGS) entry which is preliminary data.</text>
</comment>
<accession>A3IHR0</accession>
<dbReference type="Proteomes" id="UP000003781">
    <property type="component" value="Unassembled WGS sequence"/>
</dbReference>
<sequence length="49" mass="5423">MRSNGEPCINIADAPSLTGKLNQGSALRRYMDNSRVRVPSLLLFKYIVG</sequence>
<evidence type="ECO:0000313" key="1">
    <source>
        <dbReference type="EMBL" id="EAZ93342.1"/>
    </source>
</evidence>
<gene>
    <name evidence="1" type="ORF">CY0110_16142</name>
</gene>
<organism evidence="1 2">
    <name type="scientific">Crocosphaera chwakensis CCY0110</name>
    <dbReference type="NCBI Taxonomy" id="391612"/>
    <lineage>
        <taxon>Bacteria</taxon>
        <taxon>Bacillati</taxon>
        <taxon>Cyanobacteriota</taxon>
        <taxon>Cyanophyceae</taxon>
        <taxon>Oscillatoriophycideae</taxon>
        <taxon>Chroococcales</taxon>
        <taxon>Aphanothecaceae</taxon>
        <taxon>Crocosphaera</taxon>
        <taxon>Crocosphaera chwakensis</taxon>
    </lineage>
</organism>
<dbReference type="EMBL" id="AAXW01000002">
    <property type="protein sequence ID" value="EAZ93342.1"/>
    <property type="molecule type" value="Genomic_DNA"/>
</dbReference>
<keyword evidence="2" id="KW-1185">Reference proteome</keyword>
<protein>
    <submittedName>
        <fullName evidence="1">Uncharacterized protein</fullName>
    </submittedName>
</protein>
<evidence type="ECO:0000313" key="2">
    <source>
        <dbReference type="Proteomes" id="UP000003781"/>
    </source>
</evidence>
<proteinExistence type="predicted"/>
<dbReference type="AlphaFoldDB" id="A3IHR0"/>
<reference evidence="1 2" key="1">
    <citation type="submission" date="2007-03" db="EMBL/GenBank/DDBJ databases">
        <authorList>
            <person name="Stal L."/>
            <person name="Ferriera S."/>
            <person name="Johnson J."/>
            <person name="Kravitz S."/>
            <person name="Beeson K."/>
            <person name="Sutton G."/>
            <person name="Rogers Y.-H."/>
            <person name="Friedman R."/>
            <person name="Frazier M."/>
            <person name="Venter J.C."/>
        </authorList>
    </citation>
    <scope>NUCLEOTIDE SEQUENCE [LARGE SCALE GENOMIC DNA]</scope>
    <source>
        <strain evidence="1 2">CCY0110</strain>
    </source>
</reference>